<accession>A0A1F7VE84</accession>
<keyword evidence="1" id="KW-0597">Phosphoprotein</keyword>
<evidence type="ECO:0000256" key="1">
    <source>
        <dbReference type="ARBA" id="ARBA00022553"/>
    </source>
</evidence>
<evidence type="ECO:0000256" key="3">
    <source>
        <dbReference type="ARBA" id="ARBA00022722"/>
    </source>
</evidence>
<dbReference type="Proteomes" id="UP000178264">
    <property type="component" value="Unassembled WGS sequence"/>
</dbReference>
<dbReference type="GO" id="GO:0004540">
    <property type="term" value="F:RNA nuclease activity"/>
    <property type="evidence" value="ECO:0007669"/>
    <property type="project" value="InterPro"/>
</dbReference>
<dbReference type="PANTHER" id="PTHR34139">
    <property type="entry name" value="UPF0331 PROTEIN MJ0127"/>
    <property type="match status" value="1"/>
</dbReference>
<gene>
    <name evidence="7" type="ORF">A3I42_03200</name>
</gene>
<evidence type="ECO:0000313" key="8">
    <source>
        <dbReference type="Proteomes" id="UP000178264"/>
    </source>
</evidence>
<dbReference type="Gene3D" id="1.20.120.580">
    <property type="entry name" value="bsu32300-like"/>
    <property type="match status" value="1"/>
</dbReference>
<dbReference type="AlphaFoldDB" id="A0A1F7VE84"/>
<dbReference type="EMBL" id="MGER01000011">
    <property type="protein sequence ID" value="OGL88775.1"/>
    <property type="molecule type" value="Genomic_DNA"/>
</dbReference>
<organism evidence="7 8">
    <name type="scientific">Candidatus Uhrbacteria bacterium RIFCSPLOWO2_02_FULL_49_11</name>
    <dbReference type="NCBI Taxonomy" id="1802409"/>
    <lineage>
        <taxon>Bacteria</taxon>
        <taxon>Candidatus Uhriibacteriota</taxon>
    </lineage>
</organism>
<evidence type="ECO:0000256" key="6">
    <source>
        <dbReference type="ARBA" id="ARBA00024207"/>
    </source>
</evidence>
<dbReference type="GO" id="GO:0110001">
    <property type="term" value="C:toxin-antitoxin complex"/>
    <property type="evidence" value="ECO:0007669"/>
    <property type="project" value="InterPro"/>
</dbReference>
<dbReference type="GO" id="GO:0016787">
    <property type="term" value="F:hydrolase activity"/>
    <property type="evidence" value="ECO:0007669"/>
    <property type="project" value="UniProtKB-KW"/>
</dbReference>
<evidence type="ECO:0008006" key="9">
    <source>
        <dbReference type="Google" id="ProtNLM"/>
    </source>
</evidence>
<name>A0A1F7VE84_9BACT</name>
<comment type="similarity">
    <text evidence="6">Belongs to the HepT RNase toxin family.</text>
</comment>
<dbReference type="GO" id="GO:0000166">
    <property type="term" value="F:nucleotide binding"/>
    <property type="evidence" value="ECO:0007669"/>
    <property type="project" value="UniProtKB-KW"/>
</dbReference>
<proteinExistence type="inferred from homology"/>
<dbReference type="InterPro" id="IPR051813">
    <property type="entry name" value="HepT_RNase_toxin"/>
</dbReference>
<comment type="caution">
    <text evidence="7">The sequence shown here is derived from an EMBL/GenBank/DDBJ whole genome shotgun (WGS) entry which is preliminary data.</text>
</comment>
<keyword evidence="4" id="KW-0547">Nucleotide-binding</keyword>
<evidence type="ECO:0000256" key="5">
    <source>
        <dbReference type="ARBA" id="ARBA00022801"/>
    </source>
</evidence>
<dbReference type="PANTHER" id="PTHR34139:SF1">
    <property type="entry name" value="RNASE MJ1380-RELATED"/>
    <property type="match status" value="1"/>
</dbReference>
<protein>
    <recommendedName>
        <fullName evidence="9">DUF86 domain-containing protein</fullName>
    </recommendedName>
</protein>
<dbReference type="InterPro" id="IPR008201">
    <property type="entry name" value="HepT-like"/>
</dbReference>
<keyword evidence="5" id="KW-0378">Hydrolase</keyword>
<keyword evidence="3" id="KW-0540">Nuclease</keyword>
<reference evidence="7 8" key="1">
    <citation type="journal article" date="2016" name="Nat. Commun.">
        <title>Thousands of microbial genomes shed light on interconnected biogeochemical processes in an aquifer system.</title>
        <authorList>
            <person name="Anantharaman K."/>
            <person name="Brown C.T."/>
            <person name="Hug L.A."/>
            <person name="Sharon I."/>
            <person name="Castelle C.J."/>
            <person name="Probst A.J."/>
            <person name="Thomas B.C."/>
            <person name="Singh A."/>
            <person name="Wilkins M.J."/>
            <person name="Karaoz U."/>
            <person name="Brodie E.L."/>
            <person name="Williams K.H."/>
            <person name="Hubbard S.S."/>
            <person name="Banfield J.F."/>
        </authorList>
    </citation>
    <scope>NUCLEOTIDE SEQUENCE [LARGE SCALE GENOMIC DNA]</scope>
</reference>
<evidence type="ECO:0000313" key="7">
    <source>
        <dbReference type="EMBL" id="OGL88775.1"/>
    </source>
</evidence>
<dbReference type="InterPro" id="IPR037038">
    <property type="entry name" value="HepT-like_sf"/>
</dbReference>
<sequence length="114" mass="13245">MSKRNINLYLEDIRGAIEKIEDYTRGLTYEKFRKADQTIEAVMLNLMVIGEAASHIPTEFKERYQDIPWGDIVGMRNNIVHAYFGIVVEVVWETIQEDLPQLKKIMEKLKSASV</sequence>
<evidence type="ECO:0000256" key="4">
    <source>
        <dbReference type="ARBA" id="ARBA00022741"/>
    </source>
</evidence>
<evidence type="ECO:0000256" key="2">
    <source>
        <dbReference type="ARBA" id="ARBA00022649"/>
    </source>
</evidence>
<keyword evidence="2" id="KW-1277">Toxin-antitoxin system</keyword>
<dbReference type="Pfam" id="PF01934">
    <property type="entry name" value="HepT-like"/>
    <property type="match status" value="1"/>
</dbReference>